<proteinExistence type="predicted"/>
<name>A0A1G6UQU3_9EURY</name>
<organism evidence="1 2">
    <name type="scientific">Natrinema hispanicum</name>
    <dbReference type="NCBI Taxonomy" id="392421"/>
    <lineage>
        <taxon>Archaea</taxon>
        <taxon>Methanobacteriati</taxon>
        <taxon>Methanobacteriota</taxon>
        <taxon>Stenosarchaea group</taxon>
        <taxon>Halobacteria</taxon>
        <taxon>Halobacteriales</taxon>
        <taxon>Natrialbaceae</taxon>
        <taxon>Natrinema</taxon>
    </lineage>
</organism>
<dbReference type="AlphaFoldDB" id="A0A1G6UQU3"/>
<dbReference type="RefSeq" id="WP_223174742.1">
    <property type="nucleotide sequence ID" value="NZ_FMZP01000023.1"/>
</dbReference>
<protein>
    <submittedName>
        <fullName evidence="1">Uncharacterized protein</fullName>
    </submittedName>
</protein>
<evidence type="ECO:0000313" key="2">
    <source>
        <dbReference type="Proteomes" id="UP000324021"/>
    </source>
</evidence>
<reference evidence="1 2" key="1">
    <citation type="submission" date="2016-10" db="EMBL/GenBank/DDBJ databases">
        <authorList>
            <person name="Varghese N."/>
            <person name="Submissions S."/>
        </authorList>
    </citation>
    <scope>NUCLEOTIDE SEQUENCE [LARGE SCALE GENOMIC DNA]</scope>
    <source>
        <strain evidence="1 2">CDM_1</strain>
    </source>
</reference>
<accession>A0A1G6UQU3</accession>
<dbReference type="Proteomes" id="UP000324021">
    <property type="component" value="Unassembled WGS sequence"/>
</dbReference>
<gene>
    <name evidence="1" type="ORF">SAMN05192552_102316</name>
</gene>
<sequence length="79" mass="9065">MDELSLQWTPAHGPMRKFVFKPQSEGEYPWARIEFELCESQWQEVGIEYLDEVSFVSDDSEGSVPSCVQTYLEGGDVDE</sequence>
<dbReference type="EMBL" id="FMZP01000023">
    <property type="protein sequence ID" value="SDD43669.1"/>
    <property type="molecule type" value="Genomic_DNA"/>
</dbReference>
<evidence type="ECO:0000313" key="1">
    <source>
        <dbReference type="EMBL" id="SDD43669.1"/>
    </source>
</evidence>